<comment type="caution">
    <text evidence="2">The sequence shown here is derived from an EMBL/GenBank/DDBJ whole genome shotgun (WGS) entry which is preliminary data.</text>
</comment>
<feature type="compositionally biased region" description="Polar residues" evidence="1">
    <location>
        <begin position="69"/>
        <end position="87"/>
    </location>
</feature>
<dbReference type="AlphaFoldDB" id="A0A5C6GM68"/>
<proteinExistence type="predicted"/>
<feature type="region of interest" description="Disordered" evidence="1">
    <location>
        <begin position="116"/>
        <end position="157"/>
    </location>
</feature>
<feature type="compositionally biased region" description="Basic and acidic residues" evidence="1">
    <location>
        <begin position="118"/>
        <end position="129"/>
    </location>
</feature>
<dbReference type="Proteomes" id="UP000317257">
    <property type="component" value="Unassembled WGS sequence"/>
</dbReference>
<evidence type="ECO:0000313" key="2">
    <source>
        <dbReference type="EMBL" id="TWU78564.1"/>
    </source>
</evidence>
<feature type="compositionally biased region" description="Pro residues" evidence="1">
    <location>
        <begin position="131"/>
        <end position="150"/>
    </location>
</feature>
<name>A0A5C6GM68_METRR</name>
<accession>A0A5C6GM68</accession>
<protein>
    <submittedName>
        <fullName evidence="2">Uncharacterized protein</fullName>
    </submittedName>
</protein>
<reference evidence="3" key="1">
    <citation type="submission" date="2018-12" db="EMBL/GenBank/DDBJ databases">
        <title>The complete genome of Metarhizium rileyi, a key fungal pathogen of Lepidoptera.</title>
        <authorList>
            <person name="Binneck E."/>
            <person name="Lastra C.C.L."/>
            <person name="Sosa-Gomez D.R."/>
        </authorList>
    </citation>
    <scope>NUCLEOTIDE SEQUENCE [LARGE SCALE GENOMIC DNA]</scope>
    <source>
        <strain evidence="3">Cep018-CH2</strain>
    </source>
</reference>
<dbReference type="EMBL" id="SBHS01000001">
    <property type="protein sequence ID" value="TWU78564.1"/>
    <property type="molecule type" value="Genomic_DNA"/>
</dbReference>
<evidence type="ECO:0000313" key="3">
    <source>
        <dbReference type="Proteomes" id="UP000317257"/>
    </source>
</evidence>
<organism evidence="2 3">
    <name type="scientific">Metarhizium rileyi (strain RCEF 4871)</name>
    <name type="common">Nomuraea rileyi</name>
    <dbReference type="NCBI Taxonomy" id="1649241"/>
    <lineage>
        <taxon>Eukaryota</taxon>
        <taxon>Fungi</taxon>
        <taxon>Dikarya</taxon>
        <taxon>Ascomycota</taxon>
        <taxon>Pezizomycotina</taxon>
        <taxon>Sordariomycetes</taxon>
        <taxon>Hypocreomycetidae</taxon>
        <taxon>Hypocreales</taxon>
        <taxon>Clavicipitaceae</taxon>
        <taxon>Metarhizium</taxon>
    </lineage>
</organism>
<feature type="region of interest" description="Disordered" evidence="1">
    <location>
        <begin position="63"/>
        <end position="95"/>
    </location>
</feature>
<gene>
    <name evidence="2" type="ORF">ED733_003479</name>
</gene>
<evidence type="ECO:0000256" key="1">
    <source>
        <dbReference type="SAM" id="MobiDB-lite"/>
    </source>
</evidence>
<sequence length="180" mass="19739">MGWVFDLIFKVRPGRYNMNNMTAAQMEDSVISTSCHSDTSDSIFSSTLQAVLSALFKSRFPDSIEDSPPTGSASAASNDTFFSLPSESQHEENTPQALIDIINGILGPIEASTSVVQDGHRANSADGDKPVPNPPPSPPRTPPPFWPQPRPHLQSDKIETEVWDMVSDEEEVKEAGWERL</sequence>